<feature type="compositionally biased region" description="Basic and acidic residues" evidence="1">
    <location>
        <begin position="36"/>
        <end position="45"/>
    </location>
</feature>
<sequence>MPSKSKSQAKFFAAAAHNPEFAKKAGISQSAAKEWNAADEKEGNLKKGSKLPNKVKESSMRGLVDIVQDAELADTEDRTSDIMDSCEEDHKEKLEEMPQRFDSFQGQDRDEFVDKTAEMTGKHNMVKFAEHKDYDVFMNKNGTGFIAYDKAGKQLAIVSGHLSNDAVVGVPQVFEISATASKTGTKGIIYNIFMDMVSHGIKVLSDSLHTDDAIKFWTRLIGSHQVYIVGGGEVLAKASPEKVHKYWSDDEFSPSAELQLLLVK</sequence>
<evidence type="ECO:0000313" key="2">
    <source>
        <dbReference type="EMBL" id="XBS49499.1"/>
    </source>
</evidence>
<protein>
    <submittedName>
        <fullName evidence="2">Structural protein</fullName>
    </submittedName>
</protein>
<reference evidence="2" key="1">
    <citation type="submission" date="2024-05" db="EMBL/GenBank/DDBJ databases">
        <authorList>
            <person name="Badawy S."/>
            <person name="Skurnik M."/>
        </authorList>
    </citation>
    <scope>NUCLEOTIDE SEQUENCE</scope>
</reference>
<feature type="region of interest" description="Disordered" evidence="1">
    <location>
        <begin position="33"/>
        <end position="58"/>
    </location>
</feature>
<organism evidence="2">
    <name type="scientific">Escherichia phage fEgEco12</name>
    <dbReference type="NCBI Taxonomy" id="3158837"/>
    <lineage>
        <taxon>Viruses</taxon>
        <taxon>Duplodnaviria</taxon>
        <taxon>Heunggongvirae</taxon>
        <taxon>Uroviricota</taxon>
        <taxon>Caudoviricetes</taxon>
    </lineage>
</organism>
<name>A0AAU7PH06_9CAUD</name>
<accession>A0AAU7PH06</accession>
<dbReference type="EMBL" id="PP777464">
    <property type="protein sequence ID" value="XBS49499.1"/>
    <property type="molecule type" value="Genomic_DNA"/>
</dbReference>
<evidence type="ECO:0000256" key="1">
    <source>
        <dbReference type="SAM" id="MobiDB-lite"/>
    </source>
</evidence>
<proteinExistence type="predicted"/>